<protein>
    <submittedName>
        <fullName evidence="2">Uncharacterized protein</fullName>
    </submittedName>
</protein>
<accession>A0ABQ1J7B1</accession>
<reference evidence="3" key="1">
    <citation type="journal article" date="2019" name="Int. J. Syst. Evol. Microbiol.">
        <title>The Global Catalogue of Microorganisms (GCM) 10K type strain sequencing project: providing services to taxonomists for standard genome sequencing and annotation.</title>
        <authorList>
            <consortium name="The Broad Institute Genomics Platform"/>
            <consortium name="The Broad Institute Genome Sequencing Center for Infectious Disease"/>
            <person name="Wu L."/>
            <person name="Ma J."/>
        </authorList>
    </citation>
    <scope>NUCLEOTIDE SEQUENCE [LARGE SCALE GENOMIC DNA]</scope>
    <source>
        <strain evidence="3">CGMCC 1.15928</strain>
    </source>
</reference>
<dbReference type="RefSeq" id="WP_143434574.1">
    <property type="nucleotide sequence ID" value="NZ_BMKF01000001.1"/>
</dbReference>
<comment type="caution">
    <text evidence="2">The sequence shown here is derived from an EMBL/GenBank/DDBJ whole genome shotgun (WGS) entry which is preliminary data.</text>
</comment>
<organism evidence="2 3">
    <name type="scientific">Henriciella pelagia</name>
    <dbReference type="NCBI Taxonomy" id="1977912"/>
    <lineage>
        <taxon>Bacteria</taxon>
        <taxon>Pseudomonadati</taxon>
        <taxon>Pseudomonadota</taxon>
        <taxon>Alphaproteobacteria</taxon>
        <taxon>Hyphomonadales</taxon>
        <taxon>Hyphomonadaceae</taxon>
        <taxon>Henriciella</taxon>
    </lineage>
</organism>
<proteinExistence type="predicted"/>
<name>A0ABQ1J7B1_9PROT</name>
<keyword evidence="3" id="KW-1185">Reference proteome</keyword>
<sequence length="159" mass="18277">MKKLASFMAAGMLLTAQAHAQYDDFSEGGNWVVVYNYKAEQCVVSLSADLGYLLLGRDNEGVHLFTFGLKSYQGDTPKMILQWGLPGMNMSLNRQLDYRGVRTDHHIYSLELSRKLIDYFWVADRLRMGKFGEDDVLDISIDFEEDMHSGFHDCIRKHQ</sequence>
<keyword evidence="1" id="KW-0732">Signal</keyword>
<evidence type="ECO:0000313" key="3">
    <source>
        <dbReference type="Proteomes" id="UP000628854"/>
    </source>
</evidence>
<feature type="signal peptide" evidence="1">
    <location>
        <begin position="1"/>
        <end position="20"/>
    </location>
</feature>
<evidence type="ECO:0000313" key="2">
    <source>
        <dbReference type="EMBL" id="GGB61812.1"/>
    </source>
</evidence>
<dbReference type="Proteomes" id="UP000628854">
    <property type="component" value="Unassembled WGS sequence"/>
</dbReference>
<feature type="chain" id="PRO_5045558867" evidence="1">
    <location>
        <begin position="21"/>
        <end position="159"/>
    </location>
</feature>
<evidence type="ECO:0000256" key="1">
    <source>
        <dbReference type="SAM" id="SignalP"/>
    </source>
</evidence>
<dbReference type="EMBL" id="BMKF01000001">
    <property type="protein sequence ID" value="GGB61812.1"/>
    <property type="molecule type" value="Genomic_DNA"/>
</dbReference>
<gene>
    <name evidence="2" type="ORF">GCM10011503_08030</name>
</gene>